<sequence>MHALYSSPDIMRNIKSRRLRWTGDVPRMDESRNAYRVLVGRPEGKRSLGRSRRRLKDNIKMDLSILPHRLQVSCHFAAPFEWSALLEHASAACRVCTLRVPMYVRGHVLQHNVPTHFNLVVRAHLNNIYGEQWIWGAGPVAWSA</sequence>
<dbReference type="EMBL" id="JAJSOF020000015">
    <property type="protein sequence ID" value="KAJ4441411.1"/>
    <property type="molecule type" value="Genomic_DNA"/>
</dbReference>
<gene>
    <name evidence="1" type="ORF">ANN_11266</name>
</gene>
<reference evidence="1 2" key="1">
    <citation type="journal article" date="2022" name="Allergy">
        <title>Genome assembly and annotation of Periplaneta americana reveal a comprehensive cockroach allergen profile.</title>
        <authorList>
            <person name="Wang L."/>
            <person name="Xiong Q."/>
            <person name="Saelim N."/>
            <person name="Wang L."/>
            <person name="Nong W."/>
            <person name="Wan A.T."/>
            <person name="Shi M."/>
            <person name="Liu X."/>
            <person name="Cao Q."/>
            <person name="Hui J.H.L."/>
            <person name="Sookrung N."/>
            <person name="Leung T.F."/>
            <person name="Tungtrongchitr A."/>
            <person name="Tsui S.K.W."/>
        </authorList>
    </citation>
    <scope>NUCLEOTIDE SEQUENCE [LARGE SCALE GENOMIC DNA]</scope>
    <source>
        <strain evidence="1">PWHHKU_190912</strain>
    </source>
</reference>
<organism evidence="1 2">
    <name type="scientific">Periplaneta americana</name>
    <name type="common">American cockroach</name>
    <name type="synonym">Blatta americana</name>
    <dbReference type="NCBI Taxonomy" id="6978"/>
    <lineage>
        <taxon>Eukaryota</taxon>
        <taxon>Metazoa</taxon>
        <taxon>Ecdysozoa</taxon>
        <taxon>Arthropoda</taxon>
        <taxon>Hexapoda</taxon>
        <taxon>Insecta</taxon>
        <taxon>Pterygota</taxon>
        <taxon>Neoptera</taxon>
        <taxon>Polyneoptera</taxon>
        <taxon>Dictyoptera</taxon>
        <taxon>Blattodea</taxon>
        <taxon>Blattoidea</taxon>
        <taxon>Blattidae</taxon>
        <taxon>Blattinae</taxon>
        <taxon>Periplaneta</taxon>
    </lineage>
</organism>
<name>A0ABQ8T5Q5_PERAM</name>
<accession>A0ABQ8T5Q5</accession>
<keyword evidence="2" id="KW-1185">Reference proteome</keyword>
<evidence type="ECO:0000313" key="2">
    <source>
        <dbReference type="Proteomes" id="UP001148838"/>
    </source>
</evidence>
<protein>
    <submittedName>
        <fullName evidence="1">Uncharacterized protein</fullName>
    </submittedName>
</protein>
<comment type="caution">
    <text evidence="1">The sequence shown here is derived from an EMBL/GenBank/DDBJ whole genome shotgun (WGS) entry which is preliminary data.</text>
</comment>
<proteinExistence type="predicted"/>
<dbReference type="Proteomes" id="UP001148838">
    <property type="component" value="Unassembled WGS sequence"/>
</dbReference>
<evidence type="ECO:0000313" key="1">
    <source>
        <dbReference type="EMBL" id="KAJ4441411.1"/>
    </source>
</evidence>